<keyword evidence="2" id="KW-0732">Signal</keyword>
<feature type="region of interest" description="Disordered" evidence="1">
    <location>
        <begin position="76"/>
        <end position="282"/>
    </location>
</feature>
<reference evidence="3" key="1">
    <citation type="submission" date="2020-11" db="EMBL/GenBank/DDBJ databases">
        <authorList>
            <person name="Tran Van P."/>
        </authorList>
    </citation>
    <scope>NUCLEOTIDE SEQUENCE</scope>
</reference>
<proteinExistence type="predicted"/>
<feature type="compositionally biased region" description="Acidic residues" evidence="1">
    <location>
        <begin position="77"/>
        <end position="92"/>
    </location>
</feature>
<feature type="compositionally biased region" description="Basic and acidic residues" evidence="1">
    <location>
        <begin position="93"/>
        <end position="134"/>
    </location>
</feature>
<feature type="compositionally biased region" description="Basic and acidic residues" evidence="1">
    <location>
        <begin position="272"/>
        <end position="282"/>
    </location>
</feature>
<feature type="signal peptide" evidence="2">
    <location>
        <begin position="1"/>
        <end position="21"/>
    </location>
</feature>
<dbReference type="EMBL" id="OB661344">
    <property type="protein sequence ID" value="CAD7228013.1"/>
    <property type="molecule type" value="Genomic_DNA"/>
</dbReference>
<feature type="compositionally biased region" description="Acidic residues" evidence="1">
    <location>
        <begin position="313"/>
        <end position="324"/>
    </location>
</feature>
<feature type="compositionally biased region" description="Basic and acidic residues" evidence="1">
    <location>
        <begin position="436"/>
        <end position="450"/>
    </location>
</feature>
<feature type="chain" id="PRO_5043523516" evidence="2">
    <location>
        <begin position="22"/>
        <end position="450"/>
    </location>
</feature>
<name>A0A7R8ZQ09_9CRUS</name>
<gene>
    <name evidence="3" type="ORF">CTOB1V02_LOCUS5905</name>
</gene>
<feature type="compositionally biased region" description="Acidic residues" evidence="1">
    <location>
        <begin position="235"/>
        <end position="248"/>
    </location>
</feature>
<feature type="region of interest" description="Disordered" evidence="1">
    <location>
        <begin position="417"/>
        <end position="450"/>
    </location>
</feature>
<feature type="compositionally biased region" description="Polar residues" evidence="1">
    <location>
        <begin position="260"/>
        <end position="271"/>
    </location>
</feature>
<evidence type="ECO:0000256" key="2">
    <source>
        <dbReference type="SAM" id="SignalP"/>
    </source>
</evidence>
<protein>
    <submittedName>
        <fullName evidence="3">Uncharacterized protein</fullName>
    </submittedName>
</protein>
<feature type="compositionally biased region" description="Basic and acidic residues" evidence="1">
    <location>
        <begin position="300"/>
        <end position="311"/>
    </location>
</feature>
<dbReference type="AlphaFoldDB" id="A0A7R8ZQ09"/>
<feature type="region of interest" description="Disordered" evidence="1">
    <location>
        <begin position="300"/>
        <end position="373"/>
    </location>
</feature>
<organism evidence="3">
    <name type="scientific">Cyprideis torosa</name>
    <dbReference type="NCBI Taxonomy" id="163714"/>
    <lineage>
        <taxon>Eukaryota</taxon>
        <taxon>Metazoa</taxon>
        <taxon>Ecdysozoa</taxon>
        <taxon>Arthropoda</taxon>
        <taxon>Crustacea</taxon>
        <taxon>Oligostraca</taxon>
        <taxon>Ostracoda</taxon>
        <taxon>Podocopa</taxon>
        <taxon>Podocopida</taxon>
        <taxon>Cytherocopina</taxon>
        <taxon>Cytheroidea</taxon>
        <taxon>Cytherideidae</taxon>
        <taxon>Cyprideis</taxon>
    </lineage>
</organism>
<evidence type="ECO:0000256" key="1">
    <source>
        <dbReference type="SAM" id="MobiDB-lite"/>
    </source>
</evidence>
<feature type="compositionally biased region" description="Basic and acidic residues" evidence="1">
    <location>
        <begin position="167"/>
        <end position="234"/>
    </location>
</feature>
<sequence length="450" mass="50958">MKTYSLAIVILVVLCVSDCKARPAKSDGDYDLYDYIYESSEEVHGMNDYDFHNVLKEKVKGLTIKDLHKEILKESYEPEFSDSESKEESEESKEEKSITESKSGSEEKSNEGDSKSKSKEDSNEEDSKSKSKEDSNEEDSESKSKEDSNEEDSESKSKEDSNEEDSESKSKEGSNEKDSESKSKEDSNEEDSKSKSKEDSNGKDSTSESKEKSGENSKEDGSDEKSKKESKENNSNEDESGDDSEDWDVATTDGIRGSGDYNQWNDNIENDSSGKEDNSKENMDIFGGWWLREGKADESVGDFRAEERSSNTDDSEEDGVEEQDSWNHQKVGENQGSWKYWDAENNWDDGGMNFDQKNWGVDPSWDSKRGWGETQPIVSTAPAQKTLDDGLLWDGQSNFRSIVWRETPQWNSEAISGNADVWQPSEDWQEFNNDGDVTKEESSESTWDKK</sequence>
<evidence type="ECO:0000313" key="3">
    <source>
        <dbReference type="EMBL" id="CAD7228013.1"/>
    </source>
</evidence>
<accession>A0A7R8ZQ09</accession>